<organism evidence="1 2">
    <name type="scientific">Dyadobacter luticola</name>
    <dbReference type="NCBI Taxonomy" id="1979387"/>
    <lineage>
        <taxon>Bacteria</taxon>
        <taxon>Pseudomonadati</taxon>
        <taxon>Bacteroidota</taxon>
        <taxon>Cytophagia</taxon>
        <taxon>Cytophagales</taxon>
        <taxon>Spirosomataceae</taxon>
        <taxon>Dyadobacter</taxon>
    </lineage>
</organism>
<dbReference type="InterPro" id="IPR040871">
    <property type="entry name" value="HopA1"/>
</dbReference>
<proteinExistence type="predicted"/>
<gene>
    <name evidence="1" type="ORF">FEN17_17955</name>
</gene>
<dbReference type="Pfam" id="PF17914">
    <property type="entry name" value="HopA1"/>
    <property type="match status" value="1"/>
</dbReference>
<dbReference type="RefSeq" id="WP_138366691.1">
    <property type="nucleotide sequence ID" value="NZ_VCEJ01000004.1"/>
</dbReference>
<dbReference type="Proteomes" id="UP000306402">
    <property type="component" value="Unassembled WGS sequence"/>
</dbReference>
<name>A0A5R9KYZ9_9BACT</name>
<reference evidence="1 2" key="1">
    <citation type="submission" date="2019-05" db="EMBL/GenBank/DDBJ databases">
        <authorList>
            <person name="Qu J.-H."/>
        </authorList>
    </citation>
    <scope>NUCLEOTIDE SEQUENCE [LARGE SCALE GENOMIC DNA]</scope>
    <source>
        <strain evidence="1 2">T17</strain>
    </source>
</reference>
<sequence length="582" mass="68000">MVTINDFKELSDQFMISELDEICERKGVDFKDITLEIYESLLVRGANYDDIWQLLKLYLYFNKFVKPFPNNQQRSRIDGEITGLTYRQITGIMEDTHQSRFWHLPSYTGNRKAYNQIVLRRGSEAQWVTAGEFVRQSLIAEDENPMFSIERPSHAFSNGSPSVKYNWIYGRYPMDGDNQGNLRFYFNVRLNKCALTKLIRNIQKTFDLYGIPFKLKFLAEQPEKGRTDPVVLYVERRNPIAVFFLVRDIFRTNRDLLPEVPMFVKKLGDGLGFAEDPINSDSFGMFVCELLTDALIFARGEKNDAKRFDMVKDYICNHRGMEPDQIFRGGARHYNYQFLFDIFPQTTMTVKNRPIFIRPIDEGDFFDEPGAKRTRFLIAALRIAQQICKEALWAAPEAEPNVANQWKCNWITFRSASQKDSTNDNDAPIMEKSRVDQEKFSKRAMYYACTPLEKKQIAYFLKRVRWFYHTDLFQKTIKCAVEDADESTGEEEGTWRKYELNRSWFSLLSPEFKHLANEQTRIETADMVAVGDYLINNYLKTGRPLGNCFVTDNPEENTYFSPTLRHGLAGIGLFFVRLYKSV</sequence>
<comment type="caution">
    <text evidence="1">The sequence shown here is derived from an EMBL/GenBank/DDBJ whole genome shotgun (WGS) entry which is preliminary data.</text>
</comment>
<evidence type="ECO:0000313" key="2">
    <source>
        <dbReference type="Proteomes" id="UP000306402"/>
    </source>
</evidence>
<dbReference type="OrthoDB" id="939976at2"/>
<accession>A0A5R9KYZ9</accession>
<dbReference type="AlphaFoldDB" id="A0A5R9KYZ9"/>
<protein>
    <submittedName>
        <fullName evidence="1">Uncharacterized protein</fullName>
    </submittedName>
</protein>
<keyword evidence="2" id="KW-1185">Reference proteome</keyword>
<dbReference type="EMBL" id="VCEJ01000004">
    <property type="protein sequence ID" value="TLV01320.1"/>
    <property type="molecule type" value="Genomic_DNA"/>
</dbReference>
<evidence type="ECO:0000313" key="1">
    <source>
        <dbReference type="EMBL" id="TLV01320.1"/>
    </source>
</evidence>